<evidence type="ECO:0000256" key="1">
    <source>
        <dbReference type="SAM" id="MobiDB-lite"/>
    </source>
</evidence>
<dbReference type="OrthoDB" id="5427664at2759"/>
<feature type="compositionally biased region" description="Low complexity" evidence="1">
    <location>
        <begin position="257"/>
        <end position="275"/>
    </location>
</feature>
<evidence type="ECO:0000313" key="3">
    <source>
        <dbReference type="EMBL" id="KAH8099353.1"/>
    </source>
</evidence>
<feature type="transmembrane region" description="Helical" evidence="2">
    <location>
        <begin position="49"/>
        <end position="67"/>
    </location>
</feature>
<dbReference type="EMBL" id="JAEVFJ010000020">
    <property type="protein sequence ID" value="KAH8099353.1"/>
    <property type="molecule type" value="Genomic_DNA"/>
</dbReference>
<feature type="region of interest" description="Disordered" evidence="1">
    <location>
        <begin position="242"/>
        <end position="304"/>
    </location>
</feature>
<keyword evidence="4" id="KW-1185">Reference proteome</keyword>
<feature type="transmembrane region" description="Helical" evidence="2">
    <location>
        <begin position="133"/>
        <end position="154"/>
    </location>
</feature>
<dbReference type="Proteomes" id="UP000813824">
    <property type="component" value="Unassembled WGS sequence"/>
</dbReference>
<sequence>MDPSHSLVDCGQANPDISGIGVRLSFYLQNFLLVLLVDRSWEDAPNSLWTFTSTSFGLTISAIVQAQQGQLSFFQALQVTNLVWMANFGSFLALASYSRHRTIKGRKEATPEGNASVDIESHRVSARPKSNNLVKLAAMSQMFFSMALTLVTWARPDIFSNDADDSTATCDVVYVAFFGASFPARHSGRILGLTVTGILLAGYLFITVHELYAYYTRKSRHKSKGKLPELVITPAEKENIEMRGSVPFPTPTPFLEPGSSASVSSSSRSGSVTPSHASDASHAGGERRHRRRRPKQNDYHRTRRANWGKDLDPMLVGLTIFQVLVGTYFIVCTELLLDRNPISDHSDQDWGFGQIMALILVVPSFISFFHAFREHRFGNLHHAKTKVKTVRSRRARSRSRNVNSVNDIA</sequence>
<feature type="transmembrane region" description="Helical" evidence="2">
    <location>
        <begin position="351"/>
        <end position="372"/>
    </location>
</feature>
<keyword evidence="2" id="KW-0472">Membrane</keyword>
<proteinExistence type="predicted"/>
<feature type="transmembrane region" description="Helical" evidence="2">
    <location>
        <begin position="190"/>
        <end position="215"/>
    </location>
</feature>
<accession>A0A8K0UKT9</accession>
<feature type="transmembrane region" description="Helical" evidence="2">
    <location>
        <begin position="73"/>
        <end position="97"/>
    </location>
</feature>
<keyword evidence="2" id="KW-1133">Transmembrane helix</keyword>
<organism evidence="3 4">
    <name type="scientific">Cristinia sonorae</name>
    <dbReference type="NCBI Taxonomy" id="1940300"/>
    <lineage>
        <taxon>Eukaryota</taxon>
        <taxon>Fungi</taxon>
        <taxon>Dikarya</taxon>
        <taxon>Basidiomycota</taxon>
        <taxon>Agaricomycotina</taxon>
        <taxon>Agaricomycetes</taxon>
        <taxon>Agaricomycetidae</taxon>
        <taxon>Agaricales</taxon>
        <taxon>Pleurotineae</taxon>
        <taxon>Stephanosporaceae</taxon>
        <taxon>Cristinia</taxon>
    </lineage>
</organism>
<feature type="transmembrane region" description="Helical" evidence="2">
    <location>
        <begin position="20"/>
        <end position="37"/>
    </location>
</feature>
<evidence type="ECO:0000313" key="4">
    <source>
        <dbReference type="Proteomes" id="UP000813824"/>
    </source>
</evidence>
<comment type="caution">
    <text evidence="3">The sequence shown here is derived from an EMBL/GenBank/DDBJ whole genome shotgun (WGS) entry which is preliminary data.</text>
</comment>
<keyword evidence="2" id="KW-0812">Transmembrane</keyword>
<gene>
    <name evidence="3" type="ORF">BXZ70DRAFT_294595</name>
</gene>
<evidence type="ECO:0000256" key="2">
    <source>
        <dbReference type="SAM" id="Phobius"/>
    </source>
</evidence>
<dbReference type="AlphaFoldDB" id="A0A8K0UKT9"/>
<feature type="transmembrane region" description="Helical" evidence="2">
    <location>
        <begin position="311"/>
        <end position="331"/>
    </location>
</feature>
<reference evidence="3" key="1">
    <citation type="journal article" date="2021" name="New Phytol.">
        <title>Evolutionary innovations through gain and loss of genes in the ectomycorrhizal Boletales.</title>
        <authorList>
            <person name="Wu G."/>
            <person name="Miyauchi S."/>
            <person name="Morin E."/>
            <person name="Kuo A."/>
            <person name="Drula E."/>
            <person name="Varga T."/>
            <person name="Kohler A."/>
            <person name="Feng B."/>
            <person name="Cao Y."/>
            <person name="Lipzen A."/>
            <person name="Daum C."/>
            <person name="Hundley H."/>
            <person name="Pangilinan J."/>
            <person name="Johnson J."/>
            <person name="Barry K."/>
            <person name="LaButti K."/>
            <person name="Ng V."/>
            <person name="Ahrendt S."/>
            <person name="Min B."/>
            <person name="Choi I.G."/>
            <person name="Park H."/>
            <person name="Plett J.M."/>
            <person name="Magnuson J."/>
            <person name="Spatafora J.W."/>
            <person name="Nagy L.G."/>
            <person name="Henrissat B."/>
            <person name="Grigoriev I.V."/>
            <person name="Yang Z.L."/>
            <person name="Xu J."/>
            <person name="Martin F.M."/>
        </authorList>
    </citation>
    <scope>NUCLEOTIDE SEQUENCE</scope>
    <source>
        <strain evidence="3">KKN 215</strain>
    </source>
</reference>
<name>A0A8K0UKT9_9AGAR</name>
<protein>
    <submittedName>
        <fullName evidence="3">Uncharacterized protein</fullName>
    </submittedName>
</protein>